<sequence>MMKCENCGGEITEVKCPECGAIQTDLLEEASEMFESLPEEVQEFLKKSVEESATDEEFISKVMVGNCPNCGSDLTVDCENVRGIEDPTVGLCEECQHVWCLECMTPLDRDGLDCPHWEICDDCQEDFKRCHARGYLPECPKIKSGQ</sequence>
<name>A0A133UYB2_9EURY</name>
<reference evidence="1 2" key="1">
    <citation type="journal article" date="2016" name="Sci. Rep.">
        <title>Metabolic traits of an uncultured archaeal lineage -MSBL1- from brine pools of the Red Sea.</title>
        <authorList>
            <person name="Mwirichia R."/>
            <person name="Alam I."/>
            <person name="Rashid M."/>
            <person name="Vinu M."/>
            <person name="Ba-Alawi W."/>
            <person name="Anthony Kamau A."/>
            <person name="Kamanda Ngugi D."/>
            <person name="Goker M."/>
            <person name="Klenk H.P."/>
            <person name="Bajic V."/>
            <person name="Stingl U."/>
        </authorList>
    </citation>
    <scope>NUCLEOTIDE SEQUENCE [LARGE SCALE GENOMIC DNA]</scope>
    <source>
        <strain evidence="1">SCGC-AAA259M10</strain>
    </source>
</reference>
<evidence type="ECO:0000313" key="2">
    <source>
        <dbReference type="Proteomes" id="UP000070341"/>
    </source>
</evidence>
<protein>
    <submittedName>
        <fullName evidence="1">Uncharacterized protein</fullName>
    </submittedName>
</protein>
<dbReference type="AlphaFoldDB" id="A0A133UYB2"/>
<evidence type="ECO:0000313" key="1">
    <source>
        <dbReference type="EMBL" id="KXA99165.1"/>
    </source>
</evidence>
<keyword evidence="2" id="KW-1185">Reference proteome</keyword>
<organism evidence="1 2">
    <name type="scientific">candidate division MSBL1 archaeon SCGC-AAA259M10</name>
    <dbReference type="NCBI Taxonomy" id="1698270"/>
    <lineage>
        <taxon>Archaea</taxon>
        <taxon>Methanobacteriati</taxon>
        <taxon>Methanobacteriota</taxon>
        <taxon>candidate division MSBL1</taxon>
    </lineage>
</organism>
<dbReference type="Proteomes" id="UP000070341">
    <property type="component" value="Unassembled WGS sequence"/>
</dbReference>
<gene>
    <name evidence="1" type="ORF">AKJ40_03810</name>
</gene>
<accession>A0A133UYB2</accession>
<proteinExistence type="predicted"/>
<dbReference type="EMBL" id="LHXU01000070">
    <property type="protein sequence ID" value="KXA99165.1"/>
    <property type="molecule type" value="Genomic_DNA"/>
</dbReference>
<comment type="caution">
    <text evidence="1">The sequence shown here is derived from an EMBL/GenBank/DDBJ whole genome shotgun (WGS) entry which is preliminary data.</text>
</comment>